<dbReference type="CDD" id="cd05402">
    <property type="entry name" value="NT_PAP_TUTase"/>
    <property type="match status" value="1"/>
</dbReference>
<dbReference type="GO" id="GO:0050265">
    <property type="term" value="F:RNA uridylyltransferase activity"/>
    <property type="evidence" value="ECO:0007669"/>
    <property type="project" value="TreeGrafter"/>
</dbReference>
<reference evidence="3 4" key="1">
    <citation type="submission" date="2019-08" db="EMBL/GenBank/DDBJ databases">
        <title>Draft genome sequences of two oriental melons (Cucumis melo L. var makuwa).</title>
        <authorList>
            <person name="Kwon S.-Y."/>
        </authorList>
    </citation>
    <scope>NUCLEOTIDE SEQUENCE [LARGE SCALE GENOMIC DNA]</scope>
    <source>
        <strain evidence="4">cv. SW 3</strain>
        <tissue evidence="3">Leaf</tissue>
    </source>
</reference>
<dbReference type="InterPro" id="IPR054708">
    <property type="entry name" value="MTPAP-like_central"/>
</dbReference>
<dbReference type="OrthoDB" id="2274644at2759"/>
<accession>A0A5A7U854</accession>
<feature type="compositionally biased region" description="Basic residues" evidence="1">
    <location>
        <begin position="479"/>
        <end position="488"/>
    </location>
</feature>
<evidence type="ECO:0000313" key="3">
    <source>
        <dbReference type="EMBL" id="KAA0050366.1"/>
    </source>
</evidence>
<dbReference type="InterPro" id="IPR043519">
    <property type="entry name" value="NT_sf"/>
</dbReference>
<dbReference type="Gene3D" id="3.30.460.10">
    <property type="entry name" value="Beta Polymerase, domain 2"/>
    <property type="match status" value="1"/>
</dbReference>
<dbReference type="Proteomes" id="UP000321393">
    <property type="component" value="Unassembled WGS sequence"/>
</dbReference>
<dbReference type="STRING" id="1194695.A0A5A7U854"/>
<comment type="caution">
    <text evidence="3">The sequence shown here is derived from an EMBL/GenBank/DDBJ whole genome shotgun (WGS) entry which is preliminary data.</text>
</comment>
<protein>
    <submittedName>
        <fullName evidence="3">Protein HESO1 isoform X1</fullName>
    </submittedName>
</protein>
<dbReference type="PANTHER" id="PTHR12271">
    <property type="entry name" value="POLY A POLYMERASE CID PAP -RELATED"/>
    <property type="match status" value="1"/>
</dbReference>
<name>A0A5A7U854_CUCMM</name>
<dbReference type="Pfam" id="PF22600">
    <property type="entry name" value="MTPAP-like_central"/>
    <property type="match status" value="1"/>
</dbReference>
<gene>
    <name evidence="3" type="ORF">E6C27_scaffold88G001000</name>
</gene>
<evidence type="ECO:0000313" key="4">
    <source>
        <dbReference type="Proteomes" id="UP000321393"/>
    </source>
</evidence>
<proteinExistence type="predicted"/>
<feature type="region of interest" description="Disordered" evidence="1">
    <location>
        <begin position="423"/>
        <end position="488"/>
    </location>
</feature>
<dbReference type="SUPFAM" id="SSF81631">
    <property type="entry name" value="PAP/OAS1 substrate-binding domain"/>
    <property type="match status" value="1"/>
</dbReference>
<dbReference type="EMBL" id="SSTE01011873">
    <property type="protein sequence ID" value="KAA0050366.1"/>
    <property type="molecule type" value="Genomic_DNA"/>
</dbReference>
<evidence type="ECO:0000259" key="2">
    <source>
        <dbReference type="Pfam" id="PF22600"/>
    </source>
</evidence>
<feature type="domain" description="Poly(A) RNA polymerase mitochondrial-like central palm" evidence="2">
    <location>
        <begin position="26"/>
        <end position="164"/>
    </location>
</feature>
<feature type="compositionally biased region" description="Polar residues" evidence="1">
    <location>
        <begin position="425"/>
        <end position="441"/>
    </location>
</feature>
<feature type="compositionally biased region" description="Polar residues" evidence="1">
    <location>
        <begin position="452"/>
        <end position="477"/>
    </location>
</feature>
<sequence>MLKFLMEMLNYVENGERVKMNGLMLDRVTKDILRVVEPLQDDWTARFQVINELRNIVQSIESLRAGATIEPFGSFVSNLFSRWGDLDLSVQLHNGSYISTAGKKRKQTLLRDIQKASRKKGGWCKLQLIPHARVPILKIEHIQHNISCDISIDNLVGQIKSKILLWLNEIDGRFHDMVLLVKEWAKAHDINNSKQGTFNSYSLSLLVIFHFQTCSPAIFPPLRDIYPGNVVDNLKAGVRAEVENEIAVTCATNIARFKSRTANRSSLSELFVSFLAKFSDISSKASELGICPFTGQWLEIESNMRWLPKTYAIFVEDPFEQPENTARAINARQLTRISEAFRMTHLRLTSVYQNQSSILNDLARPQILQLIMNSSGSASAPAFNVGNYPPIRPQVHQARVMQPRPWIQHQFQNDIPRFNMGNFPPINSQAPHAGTLQSQPPVQHKMPKTKRIVSSPNVLNVGEPSNPSKIYSGQGQQKWRPRSQRQVL</sequence>
<dbReference type="SUPFAM" id="SSF81301">
    <property type="entry name" value="Nucleotidyltransferase"/>
    <property type="match status" value="1"/>
</dbReference>
<evidence type="ECO:0000256" key="1">
    <source>
        <dbReference type="SAM" id="MobiDB-lite"/>
    </source>
</evidence>
<dbReference type="PANTHER" id="PTHR12271:SF123">
    <property type="entry name" value="PROTEIN HESO1"/>
    <property type="match status" value="1"/>
</dbReference>
<dbReference type="GO" id="GO:0031123">
    <property type="term" value="P:RNA 3'-end processing"/>
    <property type="evidence" value="ECO:0007669"/>
    <property type="project" value="TreeGrafter"/>
</dbReference>
<dbReference type="Gene3D" id="1.10.1410.10">
    <property type="match status" value="1"/>
</dbReference>
<organism evidence="3 4">
    <name type="scientific">Cucumis melo var. makuwa</name>
    <name type="common">Oriental melon</name>
    <dbReference type="NCBI Taxonomy" id="1194695"/>
    <lineage>
        <taxon>Eukaryota</taxon>
        <taxon>Viridiplantae</taxon>
        <taxon>Streptophyta</taxon>
        <taxon>Embryophyta</taxon>
        <taxon>Tracheophyta</taxon>
        <taxon>Spermatophyta</taxon>
        <taxon>Magnoliopsida</taxon>
        <taxon>eudicotyledons</taxon>
        <taxon>Gunneridae</taxon>
        <taxon>Pentapetalae</taxon>
        <taxon>rosids</taxon>
        <taxon>fabids</taxon>
        <taxon>Cucurbitales</taxon>
        <taxon>Cucurbitaceae</taxon>
        <taxon>Benincaseae</taxon>
        <taxon>Cucumis</taxon>
    </lineage>
</organism>
<dbReference type="AlphaFoldDB" id="A0A5A7U854"/>